<keyword evidence="2" id="KW-1003">Cell membrane</keyword>
<dbReference type="InterPro" id="IPR017871">
    <property type="entry name" value="ABC_transporter-like_CS"/>
</dbReference>
<dbReference type="SMART" id="SM00382">
    <property type="entry name" value="AAA"/>
    <property type="match status" value="1"/>
</dbReference>
<organism evidence="9 10">
    <name type="scientific">Zymobacter palmae</name>
    <dbReference type="NCBI Taxonomy" id="33074"/>
    <lineage>
        <taxon>Bacteria</taxon>
        <taxon>Pseudomonadati</taxon>
        <taxon>Pseudomonadota</taxon>
        <taxon>Gammaproteobacteria</taxon>
        <taxon>Oceanospirillales</taxon>
        <taxon>Halomonadaceae</taxon>
        <taxon>Zymobacter group</taxon>
        <taxon>Zymobacter</taxon>
    </lineage>
</organism>
<protein>
    <submittedName>
        <fullName evidence="9">ABC-type thiamine transpor tsystem, ATPase</fullName>
    </submittedName>
</protein>
<name>A0A348HI06_9GAMM</name>
<dbReference type="InterPro" id="IPR003439">
    <property type="entry name" value="ABC_transporter-like_ATP-bd"/>
</dbReference>
<evidence type="ECO:0000259" key="8">
    <source>
        <dbReference type="PROSITE" id="PS50893"/>
    </source>
</evidence>
<evidence type="ECO:0000256" key="7">
    <source>
        <dbReference type="ARBA" id="ARBA00023136"/>
    </source>
</evidence>
<dbReference type="SUPFAM" id="SSF52540">
    <property type="entry name" value="P-loop containing nucleoside triphosphate hydrolases"/>
    <property type="match status" value="1"/>
</dbReference>
<evidence type="ECO:0000256" key="3">
    <source>
        <dbReference type="ARBA" id="ARBA00022519"/>
    </source>
</evidence>
<feature type="domain" description="ABC transporter" evidence="8">
    <location>
        <begin position="4"/>
        <end position="236"/>
    </location>
</feature>
<evidence type="ECO:0000256" key="4">
    <source>
        <dbReference type="ARBA" id="ARBA00022741"/>
    </source>
</evidence>
<keyword evidence="5" id="KW-0067">ATP-binding</keyword>
<dbReference type="PROSITE" id="PS00211">
    <property type="entry name" value="ABC_TRANSPORTER_1"/>
    <property type="match status" value="1"/>
</dbReference>
<sequence length="241" mass="26316">MNDAALGLVLKEATTYYEGQPFRYSLAVRPGECLGVVGPSGGGKSTLLDIIAGFAPLAAGSVCVNGEDISRQSVEVRPVTLMFQSHNLFPHMSVADNVLLGIDPRMKRRRVERQRVEQVLEKVGLAAYGQRLPGQLSGGQRQRVALARALLRERPVLMLDEPLAALGPAQRQEMLTLLDELTQQHRLSVLLVSHQPNEIAPLCARSVFIADGQVAWQGATTDFQRADVPEQVAAYLGRSQR</sequence>
<evidence type="ECO:0000313" key="9">
    <source>
        <dbReference type="EMBL" id="BBG31258.1"/>
    </source>
</evidence>
<dbReference type="InterPro" id="IPR003593">
    <property type="entry name" value="AAA+_ATPase"/>
</dbReference>
<evidence type="ECO:0000256" key="2">
    <source>
        <dbReference type="ARBA" id="ARBA00022475"/>
    </source>
</evidence>
<evidence type="ECO:0000256" key="6">
    <source>
        <dbReference type="ARBA" id="ARBA00022967"/>
    </source>
</evidence>
<dbReference type="RefSeq" id="WP_051523976.1">
    <property type="nucleotide sequence ID" value="NZ_AP018933.1"/>
</dbReference>
<dbReference type="Pfam" id="PF00005">
    <property type="entry name" value="ABC_tran"/>
    <property type="match status" value="1"/>
</dbReference>
<dbReference type="GO" id="GO:0005524">
    <property type="term" value="F:ATP binding"/>
    <property type="evidence" value="ECO:0007669"/>
    <property type="project" value="UniProtKB-KW"/>
</dbReference>
<dbReference type="PANTHER" id="PTHR42781">
    <property type="entry name" value="SPERMIDINE/PUTRESCINE IMPORT ATP-BINDING PROTEIN POTA"/>
    <property type="match status" value="1"/>
</dbReference>
<evidence type="ECO:0000313" key="10">
    <source>
        <dbReference type="Proteomes" id="UP000267342"/>
    </source>
</evidence>
<dbReference type="PANTHER" id="PTHR42781:SF1">
    <property type="entry name" value="THIAMINE IMPORT ATP-BINDING PROTEIN THIQ"/>
    <property type="match status" value="1"/>
</dbReference>
<dbReference type="STRING" id="1123510.GCA_000620025_02632"/>
<gene>
    <name evidence="9" type="ORF">ZBT109_2528</name>
</gene>
<dbReference type="PROSITE" id="PS50893">
    <property type="entry name" value="ABC_TRANSPORTER_2"/>
    <property type="match status" value="1"/>
</dbReference>
<dbReference type="OrthoDB" id="9802264at2"/>
<accession>A0A348HI06</accession>
<keyword evidence="7" id="KW-0472">Membrane</keyword>
<dbReference type="AlphaFoldDB" id="A0A348HI06"/>
<keyword evidence="4" id="KW-0547">Nucleotide-binding</keyword>
<keyword evidence="3" id="KW-0997">Cell inner membrane</keyword>
<evidence type="ECO:0000256" key="1">
    <source>
        <dbReference type="ARBA" id="ARBA00022448"/>
    </source>
</evidence>
<dbReference type="Proteomes" id="UP000267342">
    <property type="component" value="Chromosome"/>
</dbReference>
<dbReference type="EMBL" id="AP018933">
    <property type="protein sequence ID" value="BBG31258.1"/>
    <property type="molecule type" value="Genomic_DNA"/>
</dbReference>
<keyword evidence="6" id="KW-1278">Translocase</keyword>
<dbReference type="GO" id="GO:0016887">
    <property type="term" value="F:ATP hydrolysis activity"/>
    <property type="evidence" value="ECO:0007669"/>
    <property type="project" value="InterPro"/>
</dbReference>
<keyword evidence="10" id="KW-1185">Reference proteome</keyword>
<dbReference type="InterPro" id="IPR050093">
    <property type="entry name" value="ABC_SmlMolc_Importer"/>
</dbReference>
<dbReference type="InterPro" id="IPR027417">
    <property type="entry name" value="P-loop_NTPase"/>
</dbReference>
<reference evidence="9 10" key="1">
    <citation type="submission" date="2018-09" db="EMBL/GenBank/DDBJ databases">
        <title>Zymobacter palmae IAM14233 (=T109) whole genome analysis.</title>
        <authorList>
            <person name="Yanase H."/>
        </authorList>
    </citation>
    <scope>NUCLEOTIDE SEQUENCE [LARGE SCALE GENOMIC DNA]</scope>
    <source>
        <strain evidence="9 10">IAM14233</strain>
    </source>
</reference>
<evidence type="ECO:0000256" key="5">
    <source>
        <dbReference type="ARBA" id="ARBA00022840"/>
    </source>
</evidence>
<dbReference type="KEGG" id="zpl:ZBT109_2528"/>
<proteinExistence type="predicted"/>
<keyword evidence="1" id="KW-0813">Transport</keyword>
<dbReference type="Gene3D" id="3.40.50.300">
    <property type="entry name" value="P-loop containing nucleotide triphosphate hydrolases"/>
    <property type="match status" value="1"/>
</dbReference>